<dbReference type="Proteomes" id="UP000317209">
    <property type="component" value="Unassembled WGS sequence"/>
</dbReference>
<keyword evidence="1" id="KW-0472">Membrane</keyword>
<evidence type="ECO:0000313" key="2">
    <source>
        <dbReference type="EMBL" id="TQL84658.1"/>
    </source>
</evidence>
<dbReference type="InterPro" id="IPR016024">
    <property type="entry name" value="ARM-type_fold"/>
</dbReference>
<dbReference type="SUPFAM" id="SSF48371">
    <property type="entry name" value="ARM repeat"/>
    <property type="match status" value="1"/>
</dbReference>
<dbReference type="OrthoDB" id="9769590at2"/>
<keyword evidence="3" id="KW-1185">Reference proteome</keyword>
<dbReference type="EMBL" id="VFOX01000001">
    <property type="protein sequence ID" value="TQL84658.1"/>
    <property type="molecule type" value="Genomic_DNA"/>
</dbReference>
<comment type="caution">
    <text evidence="2">The sequence shown here is derived from an EMBL/GenBank/DDBJ whole genome shotgun (WGS) entry which is preliminary data.</text>
</comment>
<keyword evidence="1" id="KW-0812">Transmembrane</keyword>
<proteinExistence type="predicted"/>
<dbReference type="AlphaFoldDB" id="A0A543BIP9"/>
<name>A0A543BIP9_9MICO</name>
<protein>
    <submittedName>
        <fullName evidence="2">Uncharacterized membrane-anchored protein YjiN (DUF445 family)</fullName>
    </submittedName>
</protein>
<gene>
    <name evidence="2" type="ORF">FB560_0248</name>
</gene>
<dbReference type="RefSeq" id="WP_141870700.1">
    <property type="nucleotide sequence ID" value="NZ_VFOX01000001.1"/>
</dbReference>
<organism evidence="2 3">
    <name type="scientific">Microbacterium saperdae</name>
    <dbReference type="NCBI Taxonomy" id="69368"/>
    <lineage>
        <taxon>Bacteria</taxon>
        <taxon>Bacillati</taxon>
        <taxon>Actinomycetota</taxon>
        <taxon>Actinomycetes</taxon>
        <taxon>Micrococcales</taxon>
        <taxon>Microbacteriaceae</taxon>
        <taxon>Microbacterium</taxon>
    </lineage>
</organism>
<dbReference type="Pfam" id="PF04286">
    <property type="entry name" value="DUF445"/>
    <property type="match status" value="1"/>
</dbReference>
<dbReference type="InterPro" id="IPR007383">
    <property type="entry name" value="DUF445"/>
</dbReference>
<sequence>MPRTPMAMLSPADQVRLRALRRMKAVALGALIFMAIAFVIAFMFQERQPWLAYVRAAAEGGMVGALADWFAVTALFRRPLGLPIPHTAIIPNRKDEIGRTLGEFVETNFLAADVVRTKLSSTAIAQRAGEWLREAPHAERVGAEGATIATAVLNALSDDDVRDLISDLAREHLVTPEWGPPAGAWLEKIVEADAHHGAVDLAADSIARWLEVNAESFSGLVSRRLPSWVPRLAHRFVDDTVYNEAVKFVHAVQADPHHPARLAVDGYLARLADSLQNDPATRAKLENAKASLFDSPRVGALAAEAWNTAKNGLLTALADPESGLRRRAVQALQEVGERLTTDAALQTRVDTWVSDAAVFLVDRYRHDIASIITDTVERWDPAETTEKIELMVGRDLQYIRLNGTFVGALAGLAIFTIAHALIPGV</sequence>
<feature type="transmembrane region" description="Helical" evidence="1">
    <location>
        <begin position="401"/>
        <end position="422"/>
    </location>
</feature>
<accession>A0A543BIP9</accession>
<dbReference type="PANTHER" id="PTHR38442:SF1">
    <property type="entry name" value="INNER MEMBRANE PROTEIN"/>
    <property type="match status" value="1"/>
</dbReference>
<dbReference type="PANTHER" id="PTHR38442">
    <property type="entry name" value="INNER MEMBRANE PROTEIN-RELATED"/>
    <property type="match status" value="1"/>
</dbReference>
<feature type="transmembrane region" description="Helical" evidence="1">
    <location>
        <begin position="25"/>
        <end position="44"/>
    </location>
</feature>
<keyword evidence="1" id="KW-1133">Transmembrane helix</keyword>
<evidence type="ECO:0000256" key="1">
    <source>
        <dbReference type="SAM" id="Phobius"/>
    </source>
</evidence>
<evidence type="ECO:0000313" key="3">
    <source>
        <dbReference type="Proteomes" id="UP000317209"/>
    </source>
</evidence>
<reference evidence="2 3" key="1">
    <citation type="submission" date="2019-06" db="EMBL/GenBank/DDBJ databases">
        <title>Sequencing the genomes of 1000 actinobacteria strains.</title>
        <authorList>
            <person name="Klenk H.-P."/>
        </authorList>
    </citation>
    <scope>NUCLEOTIDE SEQUENCE [LARGE SCALE GENOMIC DNA]</scope>
    <source>
        <strain evidence="2 3">DSM 20169</strain>
    </source>
</reference>
<feature type="transmembrane region" description="Helical" evidence="1">
    <location>
        <begin position="50"/>
        <end position="76"/>
    </location>
</feature>
<dbReference type="GO" id="GO:0005886">
    <property type="term" value="C:plasma membrane"/>
    <property type="evidence" value="ECO:0007669"/>
    <property type="project" value="TreeGrafter"/>
</dbReference>